<accession>A0A917QCA1</accession>
<reference evidence="5 6" key="1">
    <citation type="journal article" date="2014" name="Int. J. Syst. Evol. Microbiol.">
        <title>Complete genome sequence of Corynebacterium casei LMG S-19264T (=DSM 44701T), isolated from a smear-ripened cheese.</title>
        <authorList>
            <consortium name="US DOE Joint Genome Institute (JGI-PGF)"/>
            <person name="Walter F."/>
            <person name="Albersmeier A."/>
            <person name="Kalinowski J."/>
            <person name="Ruckert C."/>
        </authorList>
    </citation>
    <scope>NUCLEOTIDE SEQUENCE [LARGE SCALE GENOMIC DNA]</scope>
    <source>
        <strain evidence="5 6">CGMCC 1.9161</strain>
    </source>
</reference>
<evidence type="ECO:0000256" key="2">
    <source>
        <dbReference type="ARBA" id="ARBA00023125"/>
    </source>
</evidence>
<dbReference type="SUPFAM" id="SSF64288">
    <property type="entry name" value="Chorismate lyase-like"/>
    <property type="match status" value="1"/>
</dbReference>
<name>A0A917QCA1_9HYPH</name>
<dbReference type="GO" id="GO:0045892">
    <property type="term" value="P:negative regulation of DNA-templated transcription"/>
    <property type="evidence" value="ECO:0007669"/>
    <property type="project" value="TreeGrafter"/>
</dbReference>
<evidence type="ECO:0000259" key="4">
    <source>
        <dbReference type="PROSITE" id="PS50949"/>
    </source>
</evidence>
<dbReference type="InterPro" id="IPR011663">
    <property type="entry name" value="UTRA"/>
</dbReference>
<dbReference type="PROSITE" id="PS50949">
    <property type="entry name" value="HTH_GNTR"/>
    <property type="match status" value="1"/>
</dbReference>
<dbReference type="SMART" id="SM00345">
    <property type="entry name" value="HTH_GNTR"/>
    <property type="match status" value="1"/>
</dbReference>
<dbReference type="InterPro" id="IPR012702">
    <property type="entry name" value="CP_lyase_PhnF"/>
</dbReference>
<dbReference type="Gene3D" id="1.10.10.10">
    <property type="entry name" value="Winged helix-like DNA-binding domain superfamily/Winged helix DNA-binding domain"/>
    <property type="match status" value="1"/>
</dbReference>
<proteinExistence type="predicted"/>
<feature type="domain" description="HTH gntR-type" evidence="4">
    <location>
        <begin position="11"/>
        <end position="79"/>
    </location>
</feature>
<dbReference type="NCBIfam" id="TIGR02325">
    <property type="entry name" value="C_P_lyase_phnF"/>
    <property type="match status" value="1"/>
</dbReference>
<dbReference type="Pfam" id="PF07702">
    <property type="entry name" value="UTRA"/>
    <property type="match status" value="1"/>
</dbReference>
<dbReference type="Pfam" id="PF00392">
    <property type="entry name" value="GntR"/>
    <property type="match status" value="1"/>
</dbReference>
<dbReference type="SUPFAM" id="SSF46785">
    <property type="entry name" value="Winged helix' DNA-binding domain"/>
    <property type="match status" value="1"/>
</dbReference>
<dbReference type="InterPro" id="IPR028978">
    <property type="entry name" value="Chorismate_lyase_/UTRA_dom_sf"/>
</dbReference>
<protein>
    <submittedName>
        <fullName evidence="5">Phosphonate metabolism transcriptional regulator PhnF</fullName>
    </submittedName>
</protein>
<dbReference type="GO" id="GO:0003677">
    <property type="term" value="F:DNA binding"/>
    <property type="evidence" value="ECO:0007669"/>
    <property type="project" value="UniProtKB-KW"/>
</dbReference>
<dbReference type="PANTHER" id="PTHR44846:SF1">
    <property type="entry name" value="MANNOSYL-D-GLYCERATE TRANSPORT_METABOLISM SYSTEM REPRESSOR MNGR-RELATED"/>
    <property type="match status" value="1"/>
</dbReference>
<dbReference type="SMART" id="SM00866">
    <property type="entry name" value="UTRA"/>
    <property type="match status" value="1"/>
</dbReference>
<evidence type="ECO:0000313" key="5">
    <source>
        <dbReference type="EMBL" id="GGK44142.1"/>
    </source>
</evidence>
<comment type="caution">
    <text evidence="5">The sequence shown here is derived from an EMBL/GenBank/DDBJ whole genome shotgun (WGS) entry which is preliminary data.</text>
</comment>
<dbReference type="Proteomes" id="UP000600449">
    <property type="component" value="Unassembled WGS sequence"/>
</dbReference>
<dbReference type="InterPro" id="IPR036388">
    <property type="entry name" value="WH-like_DNA-bd_sf"/>
</dbReference>
<dbReference type="RefSeq" id="WP_188914455.1">
    <property type="nucleotide sequence ID" value="NZ_BMMF01000010.1"/>
</dbReference>
<keyword evidence="3" id="KW-0804">Transcription</keyword>
<keyword evidence="1" id="KW-0805">Transcription regulation</keyword>
<dbReference type="InterPro" id="IPR050679">
    <property type="entry name" value="Bact_HTH_transcr_reg"/>
</dbReference>
<dbReference type="EMBL" id="BMMF01000010">
    <property type="protein sequence ID" value="GGK44142.1"/>
    <property type="molecule type" value="Genomic_DNA"/>
</dbReference>
<dbReference type="PANTHER" id="PTHR44846">
    <property type="entry name" value="MANNOSYL-D-GLYCERATE TRANSPORT/METABOLISM SYSTEM REPRESSOR MNGR-RELATED"/>
    <property type="match status" value="1"/>
</dbReference>
<keyword evidence="6" id="KW-1185">Reference proteome</keyword>
<evidence type="ECO:0000256" key="3">
    <source>
        <dbReference type="ARBA" id="ARBA00023163"/>
    </source>
</evidence>
<dbReference type="PRINTS" id="PR00035">
    <property type="entry name" value="HTHGNTR"/>
</dbReference>
<evidence type="ECO:0000256" key="1">
    <source>
        <dbReference type="ARBA" id="ARBA00023015"/>
    </source>
</evidence>
<dbReference type="Gene3D" id="3.40.1410.10">
    <property type="entry name" value="Chorismate lyase-like"/>
    <property type="match status" value="1"/>
</dbReference>
<dbReference type="InterPro" id="IPR036390">
    <property type="entry name" value="WH_DNA-bd_sf"/>
</dbReference>
<dbReference type="AlphaFoldDB" id="A0A917QCA1"/>
<gene>
    <name evidence="5" type="ORF">GCM10011322_34080</name>
</gene>
<evidence type="ECO:0000313" key="6">
    <source>
        <dbReference type="Proteomes" id="UP000600449"/>
    </source>
</evidence>
<dbReference type="InterPro" id="IPR000524">
    <property type="entry name" value="Tscrpt_reg_HTH_GntR"/>
</dbReference>
<sequence>MDELVNRGAGVAAWKQIADAIEADIRDGHVPPGERLAPEPALAERFGVNRHTVRRAVAALAARGLVRVAHGRGTFVEAGPIPYTIGARTRFSEIVSRTGHEAGGEIVSSGITQADATTAERLRIPVGAPVLAARFRRFVDGLPFSHGRTALPLPRFSRFLDAFSESRTISAAFAACGVPEYRRAWTEVSARISTAADEPQLEIAPGRILFVVESVNVDPDGVPIQASSTLFPADRATLRLES</sequence>
<dbReference type="CDD" id="cd07377">
    <property type="entry name" value="WHTH_GntR"/>
    <property type="match status" value="1"/>
</dbReference>
<organism evidence="5 6">
    <name type="scientific">Salinarimonas ramus</name>
    <dbReference type="NCBI Taxonomy" id="690164"/>
    <lineage>
        <taxon>Bacteria</taxon>
        <taxon>Pseudomonadati</taxon>
        <taxon>Pseudomonadota</taxon>
        <taxon>Alphaproteobacteria</taxon>
        <taxon>Hyphomicrobiales</taxon>
        <taxon>Salinarimonadaceae</taxon>
        <taxon>Salinarimonas</taxon>
    </lineage>
</organism>
<dbReference type="GO" id="GO:0003700">
    <property type="term" value="F:DNA-binding transcription factor activity"/>
    <property type="evidence" value="ECO:0007669"/>
    <property type="project" value="InterPro"/>
</dbReference>
<keyword evidence="2" id="KW-0238">DNA-binding</keyword>